<accession>A0AAN6ZDI8</accession>
<keyword evidence="2" id="KW-1133">Transmembrane helix</keyword>
<dbReference type="Proteomes" id="UP001304895">
    <property type="component" value="Unassembled WGS sequence"/>
</dbReference>
<feature type="chain" id="PRO_5042996665" evidence="3">
    <location>
        <begin position="18"/>
        <end position="304"/>
    </location>
</feature>
<name>A0AAN6ZDI8_9PEZI</name>
<organism evidence="4 5">
    <name type="scientific">Trichocladium antarcticum</name>
    <dbReference type="NCBI Taxonomy" id="1450529"/>
    <lineage>
        <taxon>Eukaryota</taxon>
        <taxon>Fungi</taxon>
        <taxon>Dikarya</taxon>
        <taxon>Ascomycota</taxon>
        <taxon>Pezizomycotina</taxon>
        <taxon>Sordariomycetes</taxon>
        <taxon>Sordariomycetidae</taxon>
        <taxon>Sordariales</taxon>
        <taxon>Chaetomiaceae</taxon>
        <taxon>Trichocladium</taxon>
    </lineage>
</organism>
<proteinExistence type="predicted"/>
<keyword evidence="5" id="KW-1185">Reference proteome</keyword>
<dbReference type="EMBL" id="MU853410">
    <property type="protein sequence ID" value="KAK4133881.1"/>
    <property type="molecule type" value="Genomic_DNA"/>
</dbReference>
<feature type="compositionally biased region" description="Low complexity" evidence="1">
    <location>
        <begin position="167"/>
        <end position="209"/>
    </location>
</feature>
<keyword evidence="2" id="KW-0472">Membrane</keyword>
<gene>
    <name evidence="4" type="ORF">BT67DRAFT_33808</name>
</gene>
<reference evidence="4" key="2">
    <citation type="submission" date="2023-05" db="EMBL/GenBank/DDBJ databases">
        <authorList>
            <consortium name="Lawrence Berkeley National Laboratory"/>
            <person name="Steindorff A."/>
            <person name="Hensen N."/>
            <person name="Bonometti L."/>
            <person name="Westerberg I."/>
            <person name="Brannstrom I.O."/>
            <person name="Guillou S."/>
            <person name="Cros-Aarteil S."/>
            <person name="Calhoun S."/>
            <person name="Haridas S."/>
            <person name="Kuo A."/>
            <person name="Mondo S."/>
            <person name="Pangilinan J."/>
            <person name="Riley R."/>
            <person name="Labutti K."/>
            <person name="Andreopoulos B."/>
            <person name="Lipzen A."/>
            <person name="Chen C."/>
            <person name="Yanf M."/>
            <person name="Daum C."/>
            <person name="Ng V."/>
            <person name="Clum A."/>
            <person name="Ohm R."/>
            <person name="Martin F."/>
            <person name="Silar P."/>
            <person name="Natvig D."/>
            <person name="Lalanne C."/>
            <person name="Gautier V."/>
            <person name="Ament-Velasquez S.L."/>
            <person name="Kruys A."/>
            <person name="Hutchinson M.I."/>
            <person name="Powell A.J."/>
            <person name="Barry K."/>
            <person name="Miller A.N."/>
            <person name="Grigoriev I.V."/>
            <person name="Debuchy R."/>
            <person name="Gladieux P."/>
            <person name="Thoren M.H."/>
            <person name="Johannesson H."/>
        </authorList>
    </citation>
    <scope>NUCLEOTIDE SEQUENCE</scope>
    <source>
        <strain evidence="4">CBS 123565</strain>
    </source>
</reference>
<keyword evidence="3" id="KW-0732">Signal</keyword>
<evidence type="ECO:0000313" key="4">
    <source>
        <dbReference type="EMBL" id="KAK4133881.1"/>
    </source>
</evidence>
<reference evidence="4" key="1">
    <citation type="journal article" date="2023" name="Mol. Phylogenet. Evol.">
        <title>Genome-scale phylogeny and comparative genomics of the fungal order Sordariales.</title>
        <authorList>
            <person name="Hensen N."/>
            <person name="Bonometti L."/>
            <person name="Westerberg I."/>
            <person name="Brannstrom I.O."/>
            <person name="Guillou S."/>
            <person name="Cros-Aarteil S."/>
            <person name="Calhoun S."/>
            <person name="Haridas S."/>
            <person name="Kuo A."/>
            <person name="Mondo S."/>
            <person name="Pangilinan J."/>
            <person name="Riley R."/>
            <person name="LaButti K."/>
            <person name="Andreopoulos B."/>
            <person name="Lipzen A."/>
            <person name="Chen C."/>
            <person name="Yan M."/>
            <person name="Daum C."/>
            <person name="Ng V."/>
            <person name="Clum A."/>
            <person name="Steindorff A."/>
            <person name="Ohm R.A."/>
            <person name="Martin F."/>
            <person name="Silar P."/>
            <person name="Natvig D.O."/>
            <person name="Lalanne C."/>
            <person name="Gautier V."/>
            <person name="Ament-Velasquez S.L."/>
            <person name="Kruys A."/>
            <person name="Hutchinson M.I."/>
            <person name="Powell A.J."/>
            <person name="Barry K."/>
            <person name="Miller A.N."/>
            <person name="Grigoriev I.V."/>
            <person name="Debuchy R."/>
            <person name="Gladieux P."/>
            <person name="Hiltunen Thoren M."/>
            <person name="Johannesson H."/>
        </authorList>
    </citation>
    <scope>NUCLEOTIDE SEQUENCE</scope>
    <source>
        <strain evidence="4">CBS 123565</strain>
    </source>
</reference>
<feature type="transmembrane region" description="Helical" evidence="2">
    <location>
        <begin position="240"/>
        <end position="264"/>
    </location>
</feature>
<protein>
    <submittedName>
        <fullName evidence="4">Uncharacterized protein</fullName>
    </submittedName>
</protein>
<dbReference type="AlphaFoldDB" id="A0AAN6ZDI8"/>
<evidence type="ECO:0000256" key="3">
    <source>
        <dbReference type="SAM" id="SignalP"/>
    </source>
</evidence>
<feature type="region of interest" description="Disordered" evidence="1">
    <location>
        <begin position="269"/>
        <end position="304"/>
    </location>
</feature>
<sequence length="304" mass="31779">MFLTACFLALLVACAVALDAPADCYFATGKPAARTSPCQDASSGLTGLCCGHGHMCLNNTLCFKMEGGHGELYRGTCSDPTWSNPSCPRYCIDDENKSALVAVYPCGDNTDGTFRFHCGRQISRPEYANCKLSNSSFVVSDNLNAYTTVPFPAPADPTLEPEPEPEPASSSTTHGSTSTTPSLAATPPSTVPTTPGQDAVETGPPVSVEPGPPTPVEPGLPASAEPDDPPQPEGKTSSPAAIGFGVAIAACLFLAVVIPGVICLRRRRRDAPVRAETPPPHELSAMSAPTPGPLTVVQREKWNR</sequence>
<feature type="region of interest" description="Disordered" evidence="1">
    <location>
        <begin position="150"/>
        <end position="238"/>
    </location>
</feature>
<keyword evidence="2" id="KW-0812">Transmembrane</keyword>
<evidence type="ECO:0000256" key="1">
    <source>
        <dbReference type="SAM" id="MobiDB-lite"/>
    </source>
</evidence>
<comment type="caution">
    <text evidence="4">The sequence shown here is derived from an EMBL/GenBank/DDBJ whole genome shotgun (WGS) entry which is preliminary data.</text>
</comment>
<evidence type="ECO:0000256" key="2">
    <source>
        <dbReference type="SAM" id="Phobius"/>
    </source>
</evidence>
<evidence type="ECO:0000313" key="5">
    <source>
        <dbReference type="Proteomes" id="UP001304895"/>
    </source>
</evidence>
<feature type="signal peptide" evidence="3">
    <location>
        <begin position="1"/>
        <end position="17"/>
    </location>
</feature>